<proteinExistence type="predicted"/>
<accession>A0ACC0GT99</accession>
<evidence type="ECO:0000313" key="2">
    <source>
        <dbReference type="Proteomes" id="UP001060215"/>
    </source>
</evidence>
<comment type="caution">
    <text evidence="1">The sequence shown here is derived from an EMBL/GenBank/DDBJ whole genome shotgun (WGS) entry which is preliminary data.</text>
</comment>
<dbReference type="Proteomes" id="UP001060215">
    <property type="component" value="Chromosome 9"/>
</dbReference>
<reference evidence="1 2" key="1">
    <citation type="journal article" date="2022" name="Plant J.">
        <title>Chromosome-level genome of Camellia lanceoleosa provides a valuable resource for understanding genome evolution and self-incompatibility.</title>
        <authorList>
            <person name="Gong W."/>
            <person name="Xiao S."/>
            <person name="Wang L."/>
            <person name="Liao Z."/>
            <person name="Chang Y."/>
            <person name="Mo W."/>
            <person name="Hu G."/>
            <person name="Li W."/>
            <person name="Zhao G."/>
            <person name="Zhu H."/>
            <person name="Hu X."/>
            <person name="Ji K."/>
            <person name="Xiang X."/>
            <person name="Song Q."/>
            <person name="Yuan D."/>
            <person name="Jin S."/>
            <person name="Zhang L."/>
        </authorList>
    </citation>
    <scope>NUCLEOTIDE SEQUENCE [LARGE SCALE GENOMIC DNA]</scope>
    <source>
        <strain evidence="1">SQ_2022a</strain>
    </source>
</reference>
<evidence type="ECO:0000313" key="1">
    <source>
        <dbReference type="EMBL" id="KAI8003934.1"/>
    </source>
</evidence>
<name>A0ACC0GT99_9ERIC</name>
<gene>
    <name evidence="1" type="ORF">LOK49_LG08G01940</name>
</gene>
<organism evidence="1 2">
    <name type="scientific">Camellia lanceoleosa</name>
    <dbReference type="NCBI Taxonomy" id="1840588"/>
    <lineage>
        <taxon>Eukaryota</taxon>
        <taxon>Viridiplantae</taxon>
        <taxon>Streptophyta</taxon>
        <taxon>Embryophyta</taxon>
        <taxon>Tracheophyta</taxon>
        <taxon>Spermatophyta</taxon>
        <taxon>Magnoliopsida</taxon>
        <taxon>eudicotyledons</taxon>
        <taxon>Gunneridae</taxon>
        <taxon>Pentapetalae</taxon>
        <taxon>asterids</taxon>
        <taxon>Ericales</taxon>
        <taxon>Theaceae</taxon>
        <taxon>Camellia</taxon>
    </lineage>
</organism>
<dbReference type="EMBL" id="CM045766">
    <property type="protein sequence ID" value="KAI8003934.1"/>
    <property type="molecule type" value="Genomic_DNA"/>
</dbReference>
<keyword evidence="2" id="KW-1185">Reference proteome</keyword>
<sequence length="382" mass="42777">MGERLEEDDREALAALPSAPPRRKAHSHSHQLRSNTGGHYKRHHQMRKHSLDDDRIPQNIDHFYDSSDEEFYPYPYSNSNSISTTTVTPTDAPSDSLDESYLSQRLDLNLSVECSDEVRKPLPEFVGSGGGTGIFRVPLRAAVHPGRPTCLELRPHPLRETQVGKFLRTIACTDSQLWAGQESGIRVWNLKDAYEFGIGMGGRARRGDEDAAPFYESVNTSPTMCLFVDNGNKLVWSGHKDGKVRSWKMDQPLDDTPFREGLSWQAHRGPILSMVITSLGDLWSDVKCILSDNVRSKVWAAGSLSFSLWDARTRELLKVYNVDGQIENRVDMSAVQDQAVEDEMNVKFVSKSKKEKSQGNSFLQRSRNAIIGAADAVKSGCH</sequence>
<protein>
    <submittedName>
        <fullName evidence="1">Type I inositol polyphosphate 5-phosphatase 13</fullName>
    </submittedName>
</protein>